<sequence length="525" mass="59357">MELLTWQLAALLALLVLLLITPFYSLISRGNKRILAKNLPPLAAGGWPVIGHLRLLSGPELPHIILSDMADKYGPIFRIRLGVHTAMVVSSWEIAKECFTTNDMIFCDRPKTSATQHMSYDYAMSALGKYGPYWRELRKISVQKLLSNSKIEALGHLYVAEIRALMRSLYNSCVNNGDGKPPTPLEIRKSFGDLSLKVMVRIVAGNVVGSENKGSGEINEKWRETTREFLRAMGVLTVPDVLPYLKWLDWLGGISRPFKKTGKDFDSLLQGWLEQHKKHRTTSDGDECFMAEMMRVADEVAGKFPQYDADTITKATCQTMMLGGSDTTTVTLTWALCLLLNNQHTLRRAQEELDKHIGKERLVEESDIEKLPYIQAIIKETLRIQPPAPLMPPRESVKDCTVAGYHIPTSTRLMLNIWKLQRDPRVWADPSKFRPERFLDEHKEVDVQGKHFELLPFGGGRRICPGISFALRFTKLTLASVLHGFEIEKFLDEEINMTGTFGSTNLKATPLEVFLKPRLSSNLYA</sequence>
<evidence type="ECO:0000256" key="10">
    <source>
        <dbReference type="ARBA" id="ARBA00023136"/>
    </source>
</evidence>
<gene>
    <name evidence="20" type="primary">LOC105166207</name>
</gene>
<comment type="catalytic activity">
    <reaction evidence="13">
        <text>genkwanin + reduced [NADPH--hemoprotein reductase] + O2 = scutellarein 7-methyl ether + oxidized [NADPH--hemoprotein reductase] + H2O</text>
        <dbReference type="Rhea" id="RHEA:73427"/>
        <dbReference type="Rhea" id="RHEA-COMP:11964"/>
        <dbReference type="Rhea" id="RHEA-COMP:11965"/>
        <dbReference type="ChEBI" id="CHEBI:15377"/>
        <dbReference type="ChEBI" id="CHEBI:15379"/>
        <dbReference type="ChEBI" id="CHEBI:57618"/>
        <dbReference type="ChEBI" id="CHEBI:58210"/>
        <dbReference type="ChEBI" id="CHEBI:192700"/>
        <dbReference type="ChEBI" id="CHEBI:192701"/>
    </reaction>
    <physiologicalReaction direction="left-to-right" evidence="13">
        <dbReference type="Rhea" id="RHEA:73428"/>
    </physiologicalReaction>
</comment>
<keyword evidence="4" id="KW-0812">Transmembrane</keyword>
<evidence type="ECO:0000256" key="16">
    <source>
        <dbReference type="ARBA" id="ARBA00067499"/>
    </source>
</evidence>
<evidence type="ECO:0000256" key="15">
    <source>
        <dbReference type="ARBA" id="ARBA00052216"/>
    </source>
</evidence>
<protein>
    <recommendedName>
        <fullName evidence="16">Flavonoid-6-hydroxylase</fullName>
    </recommendedName>
</protein>
<dbReference type="InterPro" id="IPR001128">
    <property type="entry name" value="Cyt_P450"/>
</dbReference>
<evidence type="ECO:0000256" key="1">
    <source>
        <dbReference type="ARBA" id="ARBA00001971"/>
    </source>
</evidence>
<evidence type="ECO:0000256" key="3">
    <source>
        <dbReference type="ARBA" id="ARBA00022617"/>
    </source>
</evidence>
<dbReference type="GO" id="GO:0016020">
    <property type="term" value="C:membrane"/>
    <property type="evidence" value="ECO:0007669"/>
    <property type="project" value="UniProtKB-SubCell"/>
</dbReference>
<organism evidence="19 20">
    <name type="scientific">Sesamum indicum</name>
    <name type="common">Oriental sesame</name>
    <name type="synonym">Sesamum orientale</name>
    <dbReference type="NCBI Taxonomy" id="4182"/>
    <lineage>
        <taxon>Eukaryota</taxon>
        <taxon>Viridiplantae</taxon>
        <taxon>Streptophyta</taxon>
        <taxon>Embryophyta</taxon>
        <taxon>Tracheophyta</taxon>
        <taxon>Spermatophyta</taxon>
        <taxon>Magnoliopsida</taxon>
        <taxon>eudicotyledons</taxon>
        <taxon>Gunneridae</taxon>
        <taxon>Pentapetalae</taxon>
        <taxon>asterids</taxon>
        <taxon>lamiids</taxon>
        <taxon>Lamiales</taxon>
        <taxon>Pedaliaceae</taxon>
        <taxon>Sesamum</taxon>
    </lineage>
</organism>
<evidence type="ECO:0000256" key="17">
    <source>
        <dbReference type="PIRSR" id="PIRSR602401-1"/>
    </source>
</evidence>
<keyword evidence="5 17" id="KW-0479">Metal-binding</keyword>
<keyword evidence="9 18" id="KW-0503">Monooxygenase</keyword>
<evidence type="ECO:0000256" key="5">
    <source>
        <dbReference type="ARBA" id="ARBA00022723"/>
    </source>
</evidence>
<dbReference type="InterPro" id="IPR017972">
    <property type="entry name" value="Cyt_P450_CS"/>
</dbReference>
<dbReference type="GO" id="GO:0020037">
    <property type="term" value="F:heme binding"/>
    <property type="evidence" value="ECO:0007669"/>
    <property type="project" value="InterPro"/>
</dbReference>
<keyword evidence="7 18" id="KW-0560">Oxidoreductase</keyword>
<keyword evidence="10" id="KW-0472">Membrane</keyword>
<evidence type="ECO:0000256" key="8">
    <source>
        <dbReference type="ARBA" id="ARBA00023004"/>
    </source>
</evidence>
<dbReference type="InterPro" id="IPR050651">
    <property type="entry name" value="Plant_Cytochrome_P450_Monoox"/>
</dbReference>
<dbReference type="KEGG" id="sind:105166207"/>
<dbReference type="PRINTS" id="PR00385">
    <property type="entry name" value="P450"/>
</dbReference>
<feature type="binding site" description="axial binding residue" evidence="17">
    <location>
        <position position="464"/>
    </location>
    <ligand>
        <name>heme</name>
        <dbReference type="ChEBI" id="CHEBI:30413"/>
    </ligand>
    <ligandPart>
        <name>Fe</name>
        <dbReference type="ChEBI" id="CHEBI:18248"/>
    </ligandPart>
</feature>
<dbReference type="Gene3D" id="1.10.630.10">
    <property type="entry name" value="Cytochrome P450"/>
    <property type="match status" value="1"/>
</dbReference>
<dbReference type="PANTHER" id="PTHR47947:SF26">
    <property type="entry name" value="CYTOCHROME P450"/>
    <property type="match status" value="1"/>
</dbReference>
<proteinExistence type="inferred from homology"/>
<dbReference type="SUPFAM" id="SSF48264">
    <property type="entry name" value="Cytochrome P450"/>
    <property type="match status" value="1"/>
</dbReference>
<dbReference type="Proteomes" id="UP000504604">
    <property type="component" value="Linkage group LG7"/>
</dbReference>
<evidence type="ECO:0000256" key="9">
    <source>
        <dbReference type="ARBA" id="ARBA00023033"/>
    </source>
</evidence>
<evidence type="ECO:0000313" key="19">
    <source>
        <dbReference type="Proteomes" id="UP000504604"/>
    </source>
</evidence>
<dbReference type="Pfam" id="PF00067">
    <property type="entry name" value="p450"/>
    <property type="match status" value="1"/>
</dbReference>
<evidence type="ECO:0000256" key="13">
    <source>
        <dbReference type="ARBA" id="ARBA00051691"/>
    </source>
</evidence>
<name>A0A6I9TRD4_SESIN</name>
<comment type="pathway">
    <text evidence="11">Flavonoid metabolism.</text>
</comment>
<dbReference type="GeneID" id="105166207"/>
<comment type="catalytic activity">
    <reaction evidence="15">
        <text>apigenin 4',7-dimethyl ether + reduced [NADPH--hemoprotein reductase] + O2 = ladanein + oxidized [NADPH--hemoprotein reductase] + H2O + H(+)</text>
        <dbReference type="Rhea" id="RHEA:73435"/>
        <dbReference type="Rhea" id="RHEA-COMP:11964"/>
        <dbReference type="Rhea" id="RHEA-COMP:11965"/>
        <dbReference type="ChEBI" id="CHEBI:2769"/>
        <dbReference type="ChEBI" id="CHEBI:15377"/>
        <dbReference type="ChEBI" id="CHEBI:15378"/>
        <dbReference type="ChEBI" id="CHEBI:15379"/>
        <dbReference type="ChEBI" id="CHEBI:57618"/>
        <dbReference type="ChEBI" id="CHEBI:58210"/>
        <dbReference type="ChEBI" id="CHEBI:192702"/>
    </reaction>
    <physiologicalReaction direction="left-to-right" evidence="15">
        <dbReference type="Rhea" id="RHEA:73436"/>
    </physiologicalReaction>
</comment>
<dbReference type="Gramene" id="SIN_1011660.t">
    <property type="protein sequence ID" value="SIN_1011660.t"/>
    <property type="gene ID" value="SIN_1011660"/>
</dbReference>
<comment type="catalytic activity">
    <reaction evidence="12">
        <text>(2S)-sakuranetin + reduced [NADPH--hemoprotein reductase] + O2 = (2S)-7-methylcarthamidin + oxidized [NADPH--hemoprotein reductase] + H2O + H(+)</text>
        <dbReference type="Rhea" id="RHEA:73431"/>
        <dbReference type="Rhea" id="RHEA-COMP:11964"/>
        <dbReference type="Rhea" id="RHEA-COMP:11965"/>
        <dbReference type="ChEBI" id="CHEBI:15377"/>
        <dbReference type="ChEBI" id="CHEBI:15378"/>
        <dbReference type="ChEBI" id="CHEBI:15379"/>
        <dbReference type="ChEBI" id="CHEBI:28927"/>
        <dbReference type="ChEBI" id="CHEBI:57618"/>
        <dbReference type="ChEBI" id="CHEBI:58210"/>
        <dbReference type="ChEBI" id="CHEBI:192815"/>
    </reaction>
    <physiologicalReaction direction="left-to-right" evidence="12">
        <dbReference type="Rhea" id="RHEA:73432"/>
    </physiologicalReaction>
</comment>
<comment type="catalytic activity">
    <reaction evidence="14">
        <text>(2S)-naringenin 4',7-dimethyl ether + reduced [NADPH--hemoprotein reductase] + O2 = (2S)-carthamidin-4',7-dimethyl ether + oxidized [NADPH--hemoprotein reductase] + H2O + H(+)</text>
        <dbReference type="Rhea" id="RHEA:73439"/>
        <dbReference type="Rhea" id="RHEA-COMP:11964"/>
        <dbReference type="Rhea" id="RHEA-COMP:11965"/>
        <dbReference type="ChEBI" id="CHEBI:15377"/>
        <dbReference type="ChEBI" id="CHEBI:15378"/>
        <dbReference type="ChEBI" id="CHEBI:15379"/>
        <dbReference type="ChEBI" id="CHEBI:57618"/>
        <dbReference type="ChEBI" id="CHEBI:58210"/>
        <dbReference type="ChEBI" id="CHEBI:192816"/>
        <dbReference type="ChEBI" id="CHEBI:192817"/>
    </reaction>
    <physiologicalReaction direction="left-to-right" evidence="14">
        <dbReference type="Rhea" id="RHEA:73440"/>
    </physiologicalReaction>
</comment>
<comment type="subcellular location">
    <subcellularLocation>
        <location evidence="2">Membrane</location>
        <topology evidence="2">Single-pass membrane protein</topology>
    </subcellularLocation>
</comment>
<comment type="cofactor">
    <cofactor evidence="1 17">
        <name>heme</name>
        <dbReference type="ChEBI" id="CHEBI:30413"/>
    </cofactor>
</comment>
<keyword evidence="19" id="KW-1185">Reference proteome</keyword>
<dbReference type="PRINTS" id="PR00463">
    <property type="entry name" value="EP450I"/>
</dbReference>
<evidence type="ECO:0000256" key="7">
    <source>
        <dbReference type="ARBA" id="ARBA00023002"/>
    </source>
</evidence>
<accession>A0A6I9TRD4</accession>
<dbReference type="GO" id="GO:0005506">
    <property type="term" value="F:iron ion binding"/>
    <property type="evidence" value="ECO:0007669"/>
    <property type="project" value="InterPro"/>
</dbReference>
<evidence type="ECO:0000256" key="2">
    <source>
        <dbReference type="ARBA" id="ARBA00004167"/>
    </source>
</evidence>
<dbReference type="InterPro" id="IPR002401">
    <property type="entry name" value="Cyt_P450_E_grp-I"/>
</dbReference>
<dbReference type="AlphaFoldDB" id="A0A6I9TRD4"/>
<keyword evidence="8 17" id="KW-0408">Iron</keyword>
<dbReference type="GO" id="GO:0004497">
    <property type="term" value="F:monooxygenase activity"/>
    <property type="evidence" value="ECO:0007669"/>
    <property type="project" value="UniProtKB-KW"/>
</dbReference>
<dbReference type="InParanoid" id="A0A6I9TRD4"/>
<dbReference type="GO" id="GO:0016705">
    <property type="term" value="F:oxidoreductase activity, acting on paired donors, with incorporation or reduction of molecular oxygen"/>
    <property type="evidence" value="ECO:0007669"/>
    <property type="project" value="InterPro"/>
</dbReference>
<keyword evidence="6" id="KW-1133">Transmembrane helix</keyword>
<evidence type="ECO:0000256" key="6">
    <source>
        <dbReference type="ARBA" id="ARBA00022989"/>
    </source>
</evidence>
<evidence type="ECO:0000256" key="18">
    <source>
        <dbReference type="RuleBase" id="RU000461"/>
    </source>
</evidence>
<reference evidence="20" key="1">
    <citation type="submission" date="2025-08" db="UniProtKB">
        <authorList>
            <consortium name="RefSeq"/>
        </authorList>
    </citation>
    <scope>IDENTIFICATION</scope>
</reference>
<keyword evidence="3 17" id="KW-0349">Heme</keyword>
<evidence type="ECO:0000256" key="11">
    <source>
        <dbReference type="ARBA" id="ARBA00034479"/>
    </source>
</evidence>
<comment type="similarity">
    <text evidence="18">Belongs to the cytochrome P450 family.</text>
</comment>
<dbReference type="PROSITE" id="PS00086">
    <property type="entry name" value="CYTOCHROME_P450"/>
    <property type="match status" value="1"/>
</dbReference>
<evidence type="ECO:0000313" key="20">
    <source>
        <dbReference type="RefSeq" id="XP_011083776.1"/>
    </source>
</evidence>
<dbReference type="InterPro" id="IPR036396">
    <property type="entry name" value="Cyt_P450_sf"/>
</dbReference>
<evidence type="ECO:0000256" key="4">
    <source>
        <dbReference type="ARBA" id="ARBA00022692"/>
    </source>
</evidence>
<dbReference type="OrthoDB" id="2789670at2759"/>
<dbReference type="RefSeq" id="XP_011083776.1">
    <property type="nucleotide sequence ID" value="XM_011085474.2"/>
</dbReference>
<dbReference type="PANTHER" id="PTHR47947">
    <property type="entry name" value="CYTOCHROME P450 82C3-RELATED"/>
    <property type="match status" value="1"/>
</dbReference>
<evidence type="ECO:0000256" key="14">
    <source>
        <dbReference type="ARBA" id="ARBA00052049"/>
    </source>
</evidence>
<dbReference type="FunFam" id="1.10.630.10:FF:000026">
    <property type="entry name" value="Cytochrome P450 82C4"/>
    <property type="match status" value="1"/>
</dbReference>
<evidence type="ECO:0000256" key="12">
    <source>
        <dbReference type="ARBA" id="ARBA00050930"/>
    </source>
</evidence>